<comment type="caution">
    <text evidence="3">The sequence shown here is derived from an EMBL/GenBank/DDBJ whole genome shotgun (WGS) entry which is preliminary data.</text>
</comment>
<dbReference type="Gene3D" id="1.10.600.10">
    <property type="entry name" value="Farnesyl Diphosphate Synthase"/>
    <property type="match status" value="1"/>
</dbReference>
<evidence type="ECO:0000256" key="2">
    <source>
        <dbReference type="ARBA" id="ARBA00022842"/>
    </source>
</evidence>
<dbReference type="PANTHER" id="PTHR12001:SF44">
    <property type="entry name" value="GERANYLGERANYL PYROPHOSPHATE SYNTHASE"/>
    <property type="match status" value="1"/>
</dbReference>
<dbReference type="Proteomes" id="UP000279307">
    <property type="component" value="Chromosome 9"/>
</dbReference>
<sequence length="132" mass="15067">MSLNKIAPFYYSMKGDKAEDDKLLEPVNYILQVPGKQIRQKLVQAFNYWLKIPDDKIQTIEEIVEMCHNSSLLIDDIQDNSVLRRSIPVAHSIYGIPAVINTANYIIFITLERAISLQHPAVNGKHFTIIIS</sequence>
<evidence type="ECO:0000313" key="3">
    <source>
        <dbReference type="EMBL" id="RLU18717.1"/>
    </source>
</evidence>
<dbReference type="InterPro" id="IPR000092">
    <property type="entry name" value="Polyprenyl_synt"/>
</dbReference>
<accession>A0A3L8DE23</accession>
<dbReference type="OrthoDB" id="6921389at2759"/>
<reference evidence="3" key="1">
    <citation type="journal article" date="2018" name="Genome Res.">
        <title>The genomic architecture and molecular evolution of ant odorant receptors.</title>
        <authorList>
            <person name="McKenzie S.K."/>
            <person name="Kronauer D.J.C."/>
        </authorList>
    </citation>
    <scope>NUCLEOTIDE SEQUENCE [LARGE SCALE GENOMIC DNA]</scope>
    <source>
        <strain evidence="3">Clonal line C1</strain>
    </source>
</reference>
<dbReference type="GO" id="GO:0008299">
    <property type="term" value="P:isoprenoid biosynthetic process"/>
    <property type="evidence" value="ECO:0007669"/>
    <property type="project" value="InterPro"/>
</dbReference>
<proteinExistence type="predicted"/>
<gene>
    <name evidence="3" type="ORF">DMN91_009074</name>
</gene>
<keyword evidence="1" id="KW-0479">Metal-binding</keyword>
<dbReference type="GO" id="GO:0046872">
    <property type="term" value="F:metal ion binding"/>
    <property type="evidence" value="ECO:0007669"/>
    <property type="project" value="UniProtKB-KW"/>
</dbReference>
<evidence type="ECO:0008006" key="4">
    <source>
        <dbReference type="Google" id="ProtNLM"/>
    </source>
</evidence>
<dbReference type="EMBL" id="QOIP01000009">
    <property type="protein sequence ID" value="RLU18717.1"/>
    <property type="molecule type" value="Genomic_DNA"/>
</dbReference>
<organism evidence="3">
    <name type="scientific">Ooceraea biroi</name>
    <name type="common">Clonal raider ant</name>
    <name type="synonym">Cerapachys biroi</name>
    <dbReference type="NCBI Taxonomy" id="2015173"/>
    <lineage>
        <taxon>Eukaryota</taxon>
        <taxon>Metazoa</taxon>
        <taxon>Ecdysozoa</taxon>
        <taxon>Arthropoda</taxon>
        <taxon>Hexapoda</taxon>
        <taxon>Insecta</taxon>
        <taxon>Pterygota</taxon>
        <taxon>Neoptera</taxon>
        <taxon>Endopterygota</taxon>
        <taxon>Hymenoptera</taxon>
        <taxon>Apocrita</taxon>
        <taxon>Aculeata</taxon>
        <taxon>Formicoidea</taxon>
        <taxon>Formicidae</taxon>
        <taxon>Dorylinae</taxon>
        <taxon>Ooceraea</taxon>
    </lineage>
</organism>
<dbReference type="Pfam" id="PF00348">
    <property type="entry name" value="polyprenyl_synt"/>
    <property type="match status" value="1"/>
</dbReference>
<dbReference type="AlphaFoldDB" id="A0A3L8DE23"/>
<keyword evidence="2" id="KW-0460">Magnesium</keyword>
<reference evidence="3" key="2">
    <citation type="submission" date="2018-07" db="EMBL/GenBank/DDBJ databases">
        <authorList>
            <person name="Mckenzie S.K."/>
            <person name="Kronauer D.J.C."/>
        </authorList>
    </citation>
    <scope>NUCLEOTIDE SEQUENCE</scope>
    <source>
        <strain evidence="3">Clonal line C1</strain>
    </source>
</reference>
<evidence type="ECO:0000256" key="1">
    <source>
        <dbReference type="ARBA" id="ARBA00022723"/>
    </source>
</evidence>
<dbReference type="GO" id="GO:0004659">
    <property type="term" value="F:prenyltransferase activity"/>
    <property type="evidence" value="ECO:0007669"/>
    <property type="project" value="InterPro"/>
</dbReference>
<dbReference type="GO" id="GO:0042811">
    <property type="term" value="P:pheromone biosynthetic process"/>
    <property type="evidence" value="ECO:0007669"/>
    <property type="project" value="UniProtKB-ARBA"/>
</dbReference>
<dbReference type="InterPro" id="IPR008949">
    <property type="entry name" value="Isoprenoid_synthase_dom_sf"/>
</dbReference>
<name>A0A3L8DE23_OOCBI</name>
<dbReference type="SUPFAM" id="SSF48576">
    <property type="entry name" value="Terpenoid synthases"/>
    <property type="match status" value="1"/>
</dbReference>
<dbReference type="PANTHER" id="PTHR12001">
    <property type="entry name" value="GERANYLGERANYL PYROPHOSPHATE SYNTHASE"/>
    <property type="match status" value="1"/>
</dbReference>
<protein>
    <recommendedName>
        <fullName evidence="4">Geranylgeranyl pyrophosphate synthase</fullName>
    </recommendedName>
</protein>